<comment type="caution">
    <text evidence="2">The sequence shown here is derived from an EMBL/GenBank/DDBJ whole genome shotgun (WGS) entry which is preliminary data.</text>
</comment>
<protein>
    <submittedName>
        <fullName evidence="2">Uncharacterized protein</fullName>
    </submittedName>
</protein>
<keyword evidence="1" id="KW-0732">Signal</keyword>
<dbReference type="Proteomes" id="UP001187734">
    <property type="component" value="Unassembled WGS sequence"/>
</dbReference>
<dbReference type="AlphaFoldDB" id="A0AAE8M016"/>
<accession>A0AAE8M016</accession>
<evidence type="ECO:0000313" key="3">
    <source>
        <dbReference type="Proteomes" id="UP001187734"/>
    </source>
</evidence>
<evidence type="ECO:0000256" key="1">
    <source>
        <dbReference type="SAM" id="SignalP"/>
    </source>
</evidence>
<feature type="signal peptide" evidence="1">
    <location>
        <begin position="1"/>
        <end position="22"/>
    </location>
</feature>
<feature type="chain" id="PRO_5042241674" evidence="1">
    <location>
        <begin position="23"/>
        <end position="96"/>
    </location>
</feature>
<keyword evidence="3" id="KW-1185">Reference proteome</keyword>
<reference evidence="2" key="1">
    <citation type="submission" date="2018-03" db="EMBL/GenBank/DDBJ databases">
        <authorList>
            <person name="Guldener U."/>
        </authorList>
    </citation>
    <scope>NUCLEOTIDE SEQUENCE</scope>
</reference>
<organism evidence="2 3">
    <name type="scientific">Fusarium torulosum</name>
    <dbReference type="NCBI Taxonomy" id="33205"/>
    <lineage>
        <taxon>Eukaryota</taxon>
        <taxon>Fungi</taxon>
        <taxon>Dikarya</taxon>
        <taxon>Ascomycota</taxon>
        <taxon>Pezizomycotina</taxon>
        <taxon>Sordariomycetes</taxon>
        <taxon>Hypocreomycetidae</taxon>
        <taxon>Hypocreales</taxon>
        <taxon>Nectriaceae</taxon>
        <taxon>Fusarium</taxon>
    </lineage>
</organism>
<evidence type="ECO:0000313" key="2">
    <source>
        <dbReference type="EMBL" id="SPJ71741.1"/>
    </source>
</evidence>
<sequence length="96" mass="10751">MHFSSTLSVLATALSLTVGTSAWAQSGDGTWVANNEWHYLYRTGFKWTAHKACTWRNTEDAREEGTACAYWTNGQGGVFHGRCHWQGPPQNTIRCD</sequence>
<gene>
    <name evidence="2" type="ORF">FTOL_01469</name>
</gene>
<dbReference type="EMBL" id="ONZP01000046">
    <property type="protein sequence ID" value="SPJ71741.1"/>
    <property type="molecule type" value="Genomic_DNA"/>
</dbReference>
<name>A0AAE8M016_9HYPO</name>
<proteinExistence type="predicted"/>